<dbReference type="AlphaFoldDB" id="A0A7S2V1M3"/>
<dbReference type="Pfam" id="PF04749">
    <property type="entry name" value="PLAC8"/>
    <property type="match status" value="2"/>
</dbReference>
<sequence length="241" mass="26348">MAQPQVMMVQVTEAPQEDWKSGLFGCCSSPKNLIFACCLPWCAVADARTKFDGSNCCFNVMCVGIVAGRNIIREGYKIKGGCIGDLIATLFCPVCVMTQMMNEVESRGKVTAQYGSNRPATEVPWKHSIFDICFNSSNFIYGCCCPSCAIAQARTDFDGSDCCFNFLCFTPCLARSVIREGYNIEGSCIMDILCPWLCVECVACQLMNEVSDRGKVTKQYVSVTAAPQVPSTVPQAQSVVR</sequence>
<dbReference type="InterPro" id="IPR006461">
    <property type="entry name" value="PLAC_motif_containing"/>
</dbReference>
<gene>
    <name evidence="1" type="ORF">FJAP1339_LOCUS6458</name>
</gene>
<dbReference type="EMBL" id="HBHR01013135">
    <property type="protein sequence ID" value="CAD9864442.1"/>
    <property type="molecule type" value="Transcribed_RNA"/>
</dbReference>
<dbReference type="NCBIfam" id="TIGR01571">
    <property type="entry name" value="A_thal_Cys_rich"/>
    <property type="match status" value="2"/>
</dbReference>
<protein>
    <submittedName>
        <fullName evidence="1">Uncharacterized protein</fullName>
    </submittedName>
</protein>
<reference evidence="1" key="1">
    <citation type="submission" date="2021-01" db="EMBL/GenBank/DDBJ databases">
        <authorList>
            <person name="Corre E."/>
            <person name="Pelletier E."/>
            <person name="Niang G."/>
            <person name="Scheremetjew M."/>
            <person name="Finn R."/>
            <person name="Kale V."/>
            <person name="Holt S."/>
            <person name="Cochrane G."/>
            <person name="Meng A."/>
            <person name="Brown T."/>
            <person name="Cohen L."/>
        </authorList>
    </citation>
    <scope>NUCLEOTIDE SEQUENCE</scope>
    <source>
        <strain evidence="1">CCMP1661</strain>
    </source>
</reference>
<accession>A0A7S2V1M3</accession>
<evidence type="ECO:0000313" key="1">
    <source>
        <dbReference type="EMBL" id="CAD9864442.1"/>
    </source>
</evidence>
<organism evidence="1">
    <name type="scientific">Fibrocapsa japonica</name>
    <dbReference type="NCBI Taxonomy" id="94617"/>
    <lineage>
        <taxon>Eukaryota</taxon>
        <taxon>Sar</taxon>
        <taxon>Stramenopiles</taxon>
        <taxon>Ochrophyta</taxon>
        <taxon>Raphidophyceae</taxon>
        <taxon>Chattonellales</taxon>
        <taxon>Chattonellaceae</taxon>
        <taxon>Fibrocapsa</taxon>
    </lineage>
</organism>
<proteinExistence type="predicted"/>
<name>A0A7S2V1M3_9STRA</name>
<dbReference type="PANTHER" id="PTHR15907">
    <property type="entry name" value="DUF614 FAMILY PROTEIN-RELATED"/>
    <property type="match status" value="1"/>
</dbReference>